<proteinExistence type="predicted"/>
<evidence type="ECO:0000313" key="3">
    <source>
        <dbReference type="Proteomes" id="UP000095185"/>
    </source>
</evidence>
<keyword evidence="1" id="KW-0472">Membrane</keyword>
<sequence length="85" mass="9907">MEWQVFSVFGIFFPLGIPILVAIAIGLPLSLYFWRDKLLILLFLLTIATYPLLFMVNVYYMTLILLCFSVIMLLLTKYGIKHIMD</sequence>
<accession>A0A1D8CXR8</accession>
<evidence type="ECO:0000256" key="1">
    <source>
        <dbReference type="SAM" id="Phobius"/>
    </source>
</evidence>
<dbReference type="EMBL" id="CP017305">
    <property type="protein sequence ID" value="AOS83730.1"/>
    <property type="molecule type" value="Genomic_DNA"/>
</dbReference>
<gene>
    <name evidence="2" type="ORF">BIU88_05945</name>
</gene>
<evidence type="ECO:0000313" key="2">
    <source>
        <dbReference type="EMBL" id="AOS83730.1"/>
    </source>
</evidence>
<dbReference type="Proteomes" id="UP000095185">
    <property type="component" value="Chromosome"/>
</dbReference>
<organism evidence="2 3">
    <name type="scientific">Chlorobaculum limnaeum</name>
    <dbReference type="NCBI Taxonomy" id="274537"/>
    <lineage>
        <taxon>Bacteria</taxon>
        <taxon>Pseudomonadati</taxon>
        <taxon>Chlorobiota</taxon>
        <taxon>Chlorobiia</taxon>
        <taxon>Chlorobiales</taxon>
        <taxon>Chlorobiaceae</taxon>
        <taxon>Chlorobaculum</taxon>
    </lineage>
</organism>
<protein>
    <submittedName>
        <fullName evidence="2">Uncharacterized protein</fullName>
    </submittedName>
</protein>
<dbReference type="KEGG" id="clz:BIU88_05945"/>
<name>A0A1D8CXR8_CHLLM</name>
<reference evidence="2" key="1">
    <citation type="submission" date="2016-09" db="EMBL/GenBank/DDBJ databases">
        <title>Genome sequence of Chlorobaculum limnaeum.</title>
        <authorList>
            <person name="Liu Z."/>
            <person name="Tank M."/>
            <person name="Bryant D.A."/>
        </authorList>
    </citation>
    <scope>NUCLEOTIDE SEQUENCE [LARGE SCALE GENOMIC DNA]</scope>
    <source>
        <strain evidence="2">DSM 1677</strain>
    </source>
</reference>
<keyword evidence="3" id="KW-1185">Reference proteome</keyword>
<dbReference type="AlphaFoldDB" id="A0A1D8CXR8"/>
<keyword evidence="1" id="KW-0812">Transmembrane</keyword>
<keyword evidence="1" id="KW-1133">Transmembrane helix</keyword>
<feature type="transmembrane region" description="Helical" evidence="1">
    <location>
        <begin position="60"/>
        <end position="80"/>
    </location>
</feature>
<feature type="transmembrane region" description="Helical" evidence="1">
    <location>
        <begin position="6"/>
        <end position="31"/>
    </location>
</feature>